<keyword evidence="2" id="KW-1133">Transmembrane helix</keyword>
<dbReference type="EMBL" id="BAVS01000008">
    <property type="protein sequence ID" value="GAE92978.1"/>
    <property type="molecule type" value="Genomic_DNA"/>
</dbReference>
<sequence>MHIPPYYKRPAMQRFLAGVCLGTIVGYILFIYMFGELQEKWIEENLTLRAELQELNQTYETLVKSHKELDEQTKDGLVVNEIEIEFLNLRELKLETDRLMVHKLEEAIRTEANHAIGKKVIDIANSIDLLINTIENKTINIDDFRYHAEVSRIIVNEKVKFSIKLKIGT</sequence>
<dbReference type="NCBIfam" id="NF041479">
    <property type="entry name" value="spor_membprot_YtrI"/>
    <property type="match status" value="1"/>
</dbReference>
<reference evidence="4 5" key="1">
    <citation type="journal article" date="2014" name="Genome Announc.">
        <title>Draft Genome Sequence of the Boron-Tolerant and Moderately Halotolerant Bacterium Gracilibacillus boraciitolerans JCM 21714T.</title>
        <authorList>
            <person name="Ahmed I."/>
            <person name="Oshima K."/>
            <person name="Suda W."/>
            <person name="Kitamura K."/>
            <person name="Iida T."/>
            <person name="Ohmori Y."/>
            <person name="Fujiwara T."/>
            <person name="Hattori M."/>
            <person name="Ohkuma M."/>
        </authorList>
    </citation>
    <scope>NUCLEOTIDE SEQUENCE [LARGE SCALE GENOMIC DNA]</scope>
    <source>
        <strain evidence="4 5">JCM 21714</strain>
    </source>
</reference>
<protein>
    <recommendedName>
        <fullName evidence="3">Sporulation membrane protein YtrI C-terminal domain-containing protein</fullName>
    </recommendedName>
</protein>
<feature type="transmembrane region" description="Helical" evidence="2">
    <location>
        <begin position="15"/>
        <end position="34"/>
    </location>
</feature>
<dbReference type="OrthoDB" id="2691164at2"/>
<dbReference type="eggNOG" id="ENOG5031KY3">
    <property type="taxonomic scope" value="Bacteria"/>
</dbReference>
<dbReference type="Proteomes" id="UP000019102">
    <property type="component" value="Unassembled WGS sequence"/>
</dbReference>
<keyword evidence="2" id="KW-0812">Transmembrane</keyword>
<keyword evidence="2" id="KW-0472">Membrane</keyword>
<dbReference type="InterPro" id="IPR048198">
    <property type="entry name" value="YtrI"/>
</dbReference>
<dbReference type="STRING" id="1298598.JCM21714_2007"/>
<dbReference type="RefSeq" id="WP_035723018.1">
    <property type="nucleotide sequence ID" value="NZ_BAVS01000008.1"/>
</dbReference>
<organism evidence="4 5">
    <name type="scientific">Gracilibacillus boraciitolerans JCM 21714</name>
    <dbReference type="NCBI Taxonomy" id="1298598"/>
    <lineage>
        <taxon>Bacteria</taxon>
        <taxon>Bacillati</taxon>
        <taxon>Bacillota</taxon>
        <taxon>Bacilli</taxon>
        <taxon>Bacillales</taxon>
        <taxon>Bacillaceae</taxon>
        <taxon>Gracilibacillus</taxon>
    </lineage>
</organism>
<keyword evidence="1" id="KW-0175">Coiled coil</keyword>
<proteinExistence type="predicted"/>
<dbReference type="InterPro" id="IPR058620">
    <property type="entry name" value="YtrI_C"/>
</dbReference>
<evidence type="ECO:0000256" key="2">
    <source>
        <dbReference type="SAM" id="Phobius"/>
    </source>
</evidence>
<evidence type="ECO:0000259" key="3">
    <source>
        <dbReference type="Pfam" id="PF26347"/>
    </source>
</evidence>
<evidence type="ECO:0000313" key="4">
    <source>
        <dbReference type="EMBL" id="GAE92978.1"/>
    </source>
</evidence>
<feature type="domain" description="Sporulation membrane protein YtrI C-terminal" evidence="3">
    <location>
        <begin position="80"/>
        <end position="166"/>
    </location>
</feature>
<dbReference type="Pfam" id="PF26347">
    <property type="entry name" value="YtrI_sporulation"/>
    <property type="match status" value="1"/>
</dbReference>
<gene>
    <name evidence="4" type="ORF">JCM21714_2007</name>
</gene>
<feature type="coiled-coil region" evidence="1">
    <location>
        <begin position="38"/>
        <end position="72"/>
    </location>
</feature>
<dbReference type="AlphaFoldDB" id="W4VJJ3"/>
<accession>W4VJJ3</accession>
<comment type="caution">
    <text evidence="4">The sequence shown here is derived from an EMBL/GenBank/DDBJ whole genome shotgun (WGS) entry which is preliminary data.</text>
</comment>
<evidence type="ECO:0000256" key="1">
    <source>
        <dbReference type="SAM" id="Coils"/>
    </source>
</evidence>
<evidence type="ECO:0000313" key="5">
    <source>
        <dbReference type="Proteomes" id="UP000019102"/>
    </source>
</evidence>
<name>W4VJJ3_9BACI</name>
<keyword evidence="5" id="KW-1185">Reference proteome</keyword>